<evidence type="ECO:0000256" key="1">
    <source>
        <dbReference type="ARBA" id="ARBA00004123"/>
    </source>
</evidence>
<feature type="compositionally biased region" description="Basic and acidic residues" evidence="3">
    <location>
        <begin position="39"/>
        <end position="49"/>
    </location>
</feature>
<dbReference type="OrthoDB" id="31113at2759"/>
<feature type="region of interest" description="Disordered" evidence="3">
    <location>
        <begin position="416"/>
        <end position="437"/>
    </location>
</feature>
<dbReference type="RefSeq" id="XP_013417026.1">
    <property type="nucleotide sequence ID" value="XM_013561572.2"/>
</dbReference>
<reference evidence="5" key="1">
    <citation type="submission" date="2025-08" db="UniProtKB">
        <authorList>
            <consortium name="RefSeq"/>
        </authorList>
    </citation>
    <scope>IDENTIFICATION</scope>
    <source>
        <tissue evidence="5">Gonads</tissue>
    </source>
</reference>
<feature type="region of interest" description="Disordered" evidence="3">
    <location>
        <begin position="1"/>
        <end position="64"/>
    </location>
</feature>
<dbReference type="PANTHER" id="PTHR16171">
    <property type="entry name" value="DNA REPAIR PROTEIN COMPLEMENTING XP-G CELLS-RELATED"/>
    <property type="match status" value="1"/>
</dbReference>
<dbReference type="GeneID" id="106178420"/>
<dbReference type="AlphaFoldDB" id="A0A1S3K443"/>
<dbReference type="GO" id="GO:0004520">
    <property type="term" value="F:DNA endonuclease activity"/>
    <property type="evidence" value="ECO:0007669"/>
    <property type="project" value="TreeGrafter"/>
</dbReference>
<comment type="subcellular location">
    <subcellularLocation>
        <location evidence="1">Nucleus</location>
    </subcellularLocation>
</comment>
<dbReference type="Proteomes" id="UP000085678">
    <property type="component" value="Unplaced"/>
</dbReference>
<proteinExistence type="predicted"/>
<name>A0A1S3K443_LINAN</name>
<evidence type="ECO:0000256" key="2">
    <source>
        <dbReference type="ARBA" id="ARBA00023242"/>
    </source>
</evidence>
<keyword evidence="2" id="KW-0539">Nucleus</keyword>
<gene>
    <name evidence="5" type="primary">LOC106178420</name>
</gene>
<sequence>MGNVTSSVRGYLGYAPEASPADLVDTSPSDTEDEEEREEVTSDDVHLEPVEGISSGDQPNNTQAAKQLEGKCPNEGLVWDIDITDFNKPATQNTKGKKKKKKAQDAQTNESAPTKKHLSKIAQAKLINKGIPYTPPSNQATSELMGQRKVLDLKRWYCMSRPQYKTSCGLSSVVSCWNYLFSKLGVGNLRPITQEEALVILGFHGPDFSAIRFGPFTGNATLMRWFRQINDHFKVRGRTYYLYKPNGLNKTYGVTSESALKSLKAGLAGDETCFIYHCQNHYFCPIGYEDVPLLACDAYRCPLSQEEVETWILIGDPSRKHPGMHCKKWEDVSTDLNCQNPDYMDIRRLEKGMMKRNTKKVGGNLHCIMAFQRSHYKGIKDIRDSLEVGAGGENNRNEPASQSVICNKRVMKVIESEEVPSSNSESECMSESEDSSD</sequence>
<dbReference type="GO" id="GO:0005634">
    <property type="term" value="C:nucleus"/>
    <property type="evidence" value="ECO:0007669"/>
    <property type="project" value="UniProtKB-SubCell"/>
</dbReference>
<protein>
    <submittedName>
        <fullName evidence="5">Basic immunoglobulin-like variable motif-containing protein</fullName>
    </submittedName>
</protein>
<dbReference type="InParanoid" id="A0A1S3K443"/>
<dbReference type="KEGG" id="lak:106178420"/>
<feature type="region of interest" description="Disordered" evidence="3">
    <location>
        <begin position="88"/>
        <end position="116"/>
    </location>
</feature>
<evidence type="ECO:0000313" key="5">
    <source>
        <dbReference type="RefSeq" id="XP_013417026.1"/>
    </source>
</evidence>
<keyword evidence="4" id="KW-1185">Reference proteome</keyword>
<feature type="compositionally biased region" description="Polar residues" evidence="3">
    <location>
        <begin position="55"/>
        <end position="64"/>
    </location>
</feature>
<accession>A0A1S3K443</accession>
<dbReference type="GO" id="GO:0003697">
    <property type="term" value="F:single-stranded DNA binding"/>
    <property type="evidence" value="ECO:0007669"/>
    <property type="project" value="TreeGrafter"/>
</dbReference>
<evidence type="ECO:0000313" key="4">
    <source>
        <dbReference type="Proteomes" id="UP000085678"/>
    </source>
</evidence>
<organism evidence="4 5">
    <name type="scientific">Lingula anatina</name>
    <name type="common">Brachiopod</name>
    <name type="synonym">Lingula unguis</name>
    <dbReference type="NCBI Taxonomy" id="7574"/>
    <lineage>
        <taxon>Eukaryota</taxon>
        <taxon>Metazoa</taxon>
        <taxon>Spiralia</taxon>
        <taxon>Lophotrochozoa</taxon>
        <taxon>Brachiopoda</taxon>
        <taxon>Linguliformea</taxon>
        <taxon>Lingulata</taxon>
        <taxon>Lingulida</taxon>
        <taxon>Linguloidea</taxon>
        <taxon>Lingulidae</taxon>
        <taxon>Lingula</taxon>
    </lineage>
</organism>
<dbReference type="PANTHER" id="PTHR16171:SF13">
    <property type="entry name" value="BASIC IMMUNOGLOBULIN-LIKE VARIABLE MOTIF-CONTAINING PROTEIN"/>
    <property type="match status" value="1"/>
</dbReference>
<evidence type="ECO:0000256" key="3">
    <source>
        <dbReference type="SAM" id="MobiDB-lite"/>
    </source>
</evidence>
<feature type="compositionally biased region" description="Acidic residues" evidence="3">
    <location>
        <begin position="428"/>
        <end position="437"/>
    </location>
</feature>
<dbReference type="STRING" id="7574.A0A1S3K443"/>